<reference evidence="10 11" key="1">
    <citation type="submission" date="2017-11" db="EMBL/GenBank/DDBJ databases">
        <title>Genome-resolved metagenomics identifies genetic mobility, metabolic interactions, and unexpected diversity in perchlorate-reducing communities.</title>
        <authorList>
            <person name="Barnum T.P."/>
            <person name="Figueroa I.A."/>
            <person name="Carlstrom C.I."/>
            <person name="Lucas L.N."/>
            <person name="Engelbrektson A.L."/>
            <person name="Coates J.D."/>
        </authorList>
    </citation>
    <scope>NUCLEOTIDE SEQUENCE [LARGE SCALE GENOMIC DNA]</scope>
    <source>
        <strain evidence="10">BM301</strain>
    </source>
</reference>
<dbReference type="EMBL" id="PKUN01000004">
    <property type="protein sequence ID" value="PLX62566.1"/>
    <property type="molecule type" value="Genomic_DNA"/>
</dbReference>
<organism evidence="10 11">
    <name type="scientific">Sedimenticola selenatireducens</name>
    <dbReference type="NCBI Taxonomy" id="191960"/>
    <lineage>
        <taxon>Bacteria</taxon>
        <taxon>Pseudomonadati</taxon>
        <taxon>Pseudomonadota</taxon>
        <taxon>Gammaproteobacteria</taxon>
        <taxon>Chromatiales</taxon>
        <taxon>Sedimenticolaceae</taxon>
        <taxon>Sedimenticola</taxon>
    </lineage>
</organism>
<evidence type="ECO:0000256" key="9">
    <source>
        <dbReference type="SAM" id="Phobius"/>
    </source>
</evidence>
<feature type="transmembrane region" description="Helical" evidence="9">
    <location>
        <begin position="312"/>
        <end position="332"/>
    </location>
</feature>
<evidence type="ECO:0000256" key="5">
    <source>
        <dbReference type="ARBA" id="ARBA00022692"/>
    </source>
</evidence>
<evidence type="ECO:0000313" key="10">
    <source>
        <dbReference type="EMBL" id="PLX62566.1"/>
    </source>
</evidence>
<keyword evidence="4" id="KW-0997">Cell inner membrane</keyword>
<dbReference type="STRING" id="1111735.GCA_000428045_00584"/>
<sequence length="407" mass="43277">MNKPLNSLSDADKLPSAGVTRFSGVSRKVIQWGVVSIASLLILVLIAVLTTPRLALLLLLGVALGVTLQHGAFGFTSAYRRFLLRREIPALQAQLLMLALATLLFAPFLSEGQFFGRGLIGAWAPAGLQVAAGAFLFGIGMQLGDGCGSGTLYKAGSGAPRMVITLIAFCGGSFWASLHMGQWQALPSLQTQSLAEPLGYPLAVTLQLGFIGLLALLLRRWGVRPAASPTLRQTFWRRLLTGPWTLPAAALALALLNLATLLTAGHPWTITWGFTLWGAKTALLFGWDPTTAPFWNGAFQQSALQMNLLRDVTSVMDIGVLLGALSAAGLGGRFMPSFHIPLRSLAAAILGGIMMGYGARIAYGCHIGAFFSGVASLSLHGWLWIICALLGSAVGVRWRPRFGLSNR</sequence>
<dbReference type="Pfam" id="PF04143">
    <property type="entry name" value="Sulf_transp"/>
    <property type="match status" value="1"/>
</dbReference>
<dbReference type="GO" id="GO:0005886">
    <property type="term" value="C:plasma membrane"/>
    <property type="evidence" value="ECO:0007669"/>
    <property type="project" value="UniProtKB-SubCell"/>
</dbReference>
<dbReference type="Proteomes" id="UP000235015">
    <property type="component" value="Unassembled WGS sequence"/>
</dbReference>
<comment type="caution">
    <text evidence="10">The sequence shown here is derived from an EMBL/GenBank/DDBJ whole genome shotgun (WGS) entry which is preliminary data.</text>
</comment>
<evidence type="ECO:0000256" key="6">
    <source>
        <dbReference type="ARBA" id="ARBA00022989"/>
    </source>
</evidence>
<dbReference type="RefSeq" id="WP_273438115.1">
    <property type="nucleotide sequence ID" value="NZ_PKUN01000004.1"/>
</dbReference>
<evidence type="ECO:0000256" key="8">
    <source>
        <dbReference type="ARBA" id="ARBA00035655"/>
    </source>
</evidence>
<evidence type="ECO:0000256" key="7">
    <source>
        <dbReference type="ARBA" id="ARBA00023136"/>
    </source>
</evidence>
<keyword evidence="6 9" id="KW-1133">Transmembrane helix</keyword>
<feature type="transmembrane region" description="Helical" evidence="9">
    <location>
        <begin position="88"/>
        <end position="108"/>
    </location>
</feature>
<evidence type="ECO:0000313" key="11">
    <source>
        <dbReference type="Proteomes" id="UP000235015"/>
    </source>
</evidence>
<comment type="similarity">
    <text evidence="8">Belongs to the TsuA/YedE (TC 9.B.102) family.</text>
</comment>
<comment type="subcellular location">
    <subcellularLocation>
        <location evidence="1">Cell inner membrane</location>
        <topology evidence="1">Multi-pass membrane protein</topology>
    </subcellularLocation>
</comment>
<feature type="transmembrane region" description="Helical" evidence="9">
    <location>
        <begin position="239"/>
        <end position="262"/>
    </location>
</feature>
<proteinExistence type="inferred from homology"/>
<name>A0A2N6CYW5_9GAMM</name>
<accession>A0A2N6CYW5</accession>
<feature type="transmembrane region" description="Helical" evidence="9">
    <location>
        <begin position="381"/>
        <end position="398"/>
    </location>
</feature>
<evidence type="ECO:0000256" key="4">
    <source>
        <dbReference type="ARBA" id="ARBA00022519"/>
    </source>
</evidence>
<evidence type="ECO:0000256" key="3">
    <source>
        <dbReference type="ARBA" id="ARBA00022475"/>
    </source>
</evidence>
<evidence type="ECO:0000256" key="2">
    <source>
        <dbReference type="ARBA" id="ARBA00022448"/>
    </source>
</evidence>
<evidence type="ECO:0000256" key="1">
    <source>
        <dbReference type="ARBA" id="ARBA00004429"/>
    </source>
</evidence>
<feature type="transmembrane region" description="Helical" evidence="9">
    <location>
        <begin position="198"/>
        <end position="218"/>
    </location>
</feature>
<dbReference type="PANTHER" id="PTHR30574:SF1">
    <property type="entry name" value="SULPHUR TRANSPORT DOMAIN-CONTAINING PROTEIN"/>
    <property type="match status" value="1"/>
</dbReference>
<feature type="transmembrane region" description="Helical" evidence="9">
    <location>
        <begin position="29"/>
        <end position="49"/>
    </location>
</feature>
<feature type="transmembrane region" description="Helical" evidence="9">
    <location>
        <begin position="120"/>
        <end position="139"/>
    </location>
</feature>
<keyword evidence="3" id="KW-1003">Cell membrane</keyword>
<keyword evidence="7 9" id="KW-0472">Membrane</keyword>
<dbReference type="InterPro" id="IPR007272">
    <property type="entry name" value="Sulf_transp_TsuA/YedE"/>
</dbReference>
<dbReference type="PANTHER" id="PTHR30574">
    <property type="entry name" value="INNER MEMBRANE PROTEIN YEDE"/>
    <property type="match status" value="1"/>
</dbReference>
<dbReference type="AlphaFoldDB" id="A0A2N6CYW5"/>
<keyword evidence="5 9" id="KW-0812">Transmembrane</keyword>
<protein>
    <submittedName>
        <fullName evidence="10">Uncharacterized protein</fullName>
    </submittedName>
</protein>
<feature type="transmembrane region" description="Helical" evidence="9">
    <location>
        <begin position="344"/>
        <end position="369"/>
    </location>
</feature>
<gene>
    <name evidence="10" type="ORF">C0630_04960</name>
</gene>
<keyword evidence="2" id="KW-0813">Transport</keyword>
<feature type="transmembrane region" description="Helical" evidence="9">
    <location>
        <begin position="159"/>
        <end position="178"/>
    </location>
</feature>
<feature type="transmembrane region" description="Helical" evidence="9">
    <location>
        <begin position="55"/>
        <end position="76"/>
    </location>
</feature>